<evidence type="ECO:0000256" key="1">
    <source>
        <dbReference type="SAM" id="Coils"/>
    </source>
</evidence>
<accession>I7MDD6</accession>
<feature type="region of interest" description="Disordered" evidence="2">
    <location>
        <begin position="444"/>
        <end position="503"/>
    </location>
</feature>
<keyword evidence="1" id="KW-0175">Coiled coil</keyword>
<keyword evidence="4" id="KW-1185">Reference proteome</keyword>
<dbReference type="HOGENOM" id="CLU_400399_0_0_1"/>
<feature type="region of interest" description="Disordered" evidence="2">
    <location>
        <begin position="24"/>
        <end position="43"/>
    </location>
</feature>
<feature type="coiled-coil region" evidence="1">
    <location>
        <begin position="183"/>
        <end position="414"/>
    </location>
</feature>
<proteinExistence type="predicted"/>
<dbReference type="RefSeq" id="XP_001007629.1">
    <property type="nucleotide sequence ID" value="XM_001007629.1"/>
</dbReference>
<dbReference type="OMA" id="QSTIYLM"/>
<feature type="compositionally biased region" description="Low complexity" evidence="2">
    <location>
        <begin position="24"/>
        <end position="40"/>
    </location>
</feature>
<evidence type="ECO:0000313" key="3">
    <source>
        <dbReference type="EMBL" id="EAR87384.1"/>
    </source>
</evidence>
<name>I7MDD6_TETTS</name>
<dbReference type="InParanoid" id="I7MDD6"/>
<evidence type="ECO:0000256" key="2">
    <source>
        <dbReference type="SAM" id="MobiDB-lite"/>
    </source>
</evidence>
<feature type="compositionally biased region" description="Polar residues" evidence="2">
    <location>
        <begin position="473"/>
        <end position="503"/>
    </location>
</feature>
<dbReference type="GeneID" id="7829538"/>
<dbReference type="AlphaFoldDB" id="I7MDD6"/>
<dbReference type="EMBL" id="GG662853">
    <property type="protein sequence ID" value="EAR87384.1"/>
    <property type="molecule type" value="Genomic_DNA"/>
</dbReference>
<dbReference type="Proteomes" id="UP000009168">
    <property type="component" value="Unassembled WGS sequence"/>
</dbReference>
<gene>
    <name evidence="3" type="ORF">TTHERM_00058960</name>
</gene>
<protein>
    <submittedName>
        <fullName evidence="3">Uncharacterized protein</fullName>
    </submittedName>
</protein>
<evidence type="ECO:0000313" key="4">
    <source>
        <dbReference type="Proteomes" id="UP000009168"/>
    </source>
</evidence>
<sequence>MLKESTKQNICNYSDHFQNVEQSFSQSQQQNCQNNKGQGSPTLIRQNQTGIKKITEQIKKSIAFNQVQSVTSAYSNPQKKLSESVNEKSNQLSSDLNSSQPIPLQRKGRSQKSKMQEQLNEATKSLQAFRDKSNELQIRQNNLKVQYNGLSEKRKKFDQEIGDFTLNSKQLQEYTSEVQKDLKKVSQNQKEVVQDTKENLQELLNQLLQYRDQRQIMELLGDAISQKDQILKRIIESTQKNQSKELEQVLQQKELEKLLQESSQSIEDLDRKIIQLTIENQQLSQSIKEKADKINELILKLSEKDQLEANLRNQICELNQKQLRNESELFKIQERQLVENFQIKEKTYQQRIQMLESQLNEKTQSELELRQKIVDLENEIKKYQKLGKQTEILNAELKDVLLHKQSEIEQLKVQIDNIHQLHEQGHQEFRSKLTQKIKQCIELQSEASSSPEDKKNSILSSSSHKLIPREEQNLTNQSFDRPTSKSQHIQSTQSEQSNKGVKTDITQIEKESQMNQIFNELKIFNEQTSKPTLSQMKLKTLTNVQITPIVSTIKSNYMSRDTSAECKQASQSYISVNVANQNIQGSSQSSSSILQQNPNNLSQISQNTQSYHPPLSMGGNTAQYLQNRVVPNQKFVFKHPHHPQKIIEMSPISRQSSVQSTIYLMKQSNVSSYGQGTPNTSNSLIKKI</sequence>
<organism evidence="3 4">
    <name type="scientific">Tetrahymena thermophila (strain SB210)</name>
    <dbReference type="NCBI Taxonomy" id="312017"/>
    <lineage>
        <taxon>Eukaryota</taxon>
        <taxon>Sar</taxon>
        <taxon>Alveolata</taxon>
        <taxon>Ciliophora</taxon>
        <taxon>Intramacronucleata</taxon>
        <taxon>Oligohymenophorea</taxon>
        <taxon>Hymenostomatida</taxon>
        <taxon>Tetrahymenina</taxon>
        <taxon>Tetrahymenidae</taxon>
        <taxon>Tetrahymena</taxon>
    </lineage>
</organism>
<feature type="compositionally biased region" description="Low complexity" evidence="2">
    <location>
        <begin position="89"/>
        <end position="100"/>
    </location>
</feature>
<reference evidence="4" key="1">
    <citation type="journal article" date="2006" name="PLoS Biol.">
        <title>Macronuclear genome sequence of the ciliate Tetrahymena thermophila, a model eukaryote.</title>
        <authorList>
            <person name="Eisen J.A."/>
            <person name="Coyne R.S."/>
            <person name="Wu M."/>
            <person name="Wu D."/>
            <person name="Thiagarajan M."/>
            <person name="Wortman J.R."/>
            <person name="Badger J.H."/>
            <person name="Ren Q."/>
            <person name="Amedeo P."/>
            <person name="Jones K.M."/>
            <person name="Tallon L.J."/>
            <person name="Delcher A.L."/>
            <person name="Salzberg S.L."/>
            <person name="Silva J.C."/>
            <person name="Haas B.J."/>
            <person name="Majoros W.H."/>
            <person name="Farzad M."/>
            <person name="Carlton J.M."/>
            <person name="Smith R.K. Jr."/>
            <person name="Garg J."/>
            <person name="Pearlman R.E."/>
            <person name="Karrer K.M."/>
            <person name="Sun L."/>
            <person name="Manning G."/>
            <person name="Elde N.C."/>
            <person name="Turkewitz A.P."/>
            <person name="Asai D.J."/>
            <person name="Wilkes D.E."/>
            <person name="Wang Y."/>
            <person name="Cai H."/>
            <person name="Collins K."/>
            <person name="Stewart B.A."/>
            <person name="Lee S.R."/>
            <person name="Wilamowska K."/>
            <person name="Weinberg Z."/>
            <person name="Ruzzo W.L."/>
            <person name="Wloga D."/>
            <person name="Gaertig J."/>
            <person name="Frankel J."/>
            <person name="Tsao C.-C."/>
            <person name="Gorovsky M.A."/>
            <person name="Keeling P.J."/>
            <person name="Waller R.F."/>
            <person name="Patron N.J."/>
            <person name="Cherry J.M."/>
            <person name="Stover N.A."/>
            <person name="Krieger C.J."/>
            <person name="del Toro C."/>
            <person name="Ryder H.F."/>
            <person name="Williamson S.C."/>
            <person name="Barbeau R.A."/>
            <person name="Hamilton E.P."/>
            <person name="Orias E."/>
        </authorList>
    </citation>
    <scope>NUCLEOTIDE SEQUENCE [LARGE SCALE GENOMIC DNA]</scope>
    <source>
        <strain evidence="4">SB210</strain>
    </source>
</reference>
<dbReference type="KEGG" id="tet:TTHERM_00058960"/>
<feature type="region of interest" description="Disordered" evidence="2">
    <location>
        <begin position="75"/>
        <end position="122"/>
    </location>
</feature>